<dbReference type="OrthoDB" id="3522185at2"/>
<sequence length="220" mass="24373">MPYVFEEDGAEVDIGFDVAVPEGWTQYDLTGDTVARMREQAVALYGNRPEELNALNDLLADIARVTKDATSGGLIAAAGTFEEYEDGFFMATVCVFSFPAGHGDQTIDPIRVIEYVYPEASTAREGAWLKKTTVDLPESGSPVCGRIYGVTDYEMDDALVRSAVMHTSYTLPGLDRRIMVSCSSPNVLQLEEVMDLFDAISGTARFWIMEDDPDDQQRRR</sequence>
<protein>
    <submittedName>
        <fullName evidence="1">Uncharacterized protein</fullName>
    </submittedName>
</protein>
<evidence type="ECO:0000313" key="1">
    <source>
        <dbReference type="EMBL" id="SHJ90012.1"/>
    </source>
</evidence>
<dbReference type="RefSeq" id="WP_073380547.1">
    <property type="nucleotide sequence ID" value="NZ_FQZK01000011.1"/>
</dbReference>
<accession>A0A1M6N2V3</accession>
<reference evidence="1 2" key="1">
    <citation type="submission" date="2016-11" db="EMBL/GenBank/DDBJ databases">
        <authorList>
            <person name="Jaros S."/>
            <person name="Januszkiewicz K."/>
            <person name="Wedrychowicz H."/>
        </authorList>
    </citation>
    <scope>NUCLEOTIDE SEQUENCE [LARGE SCALE GENOMIC DNA]</scope>
    <source>
        <strain evidence="1 2">CGMCC 4.5723</strain>
    </source>
</reference>
<dbReference type="Proteomes" id="UP000184452">
    <property type="component" value="Unassembled WGS sequence"/>
</dbReference>
<name>A0A1M6N2V3_9ACTN</name>
<gene>
    <name evidence="1" type="ORF">SAMN05421803_11134</name>
</gene>
<keyword evidence="2" id="KW-1185">Reference proteome</keyword>
<dbReference type="STRING" id="758803.SAMN05421803_11134"/>
<dbReference type="AlphaFoldDB" id="A0A1M6N2V3"/>
<proteinExistence type="predicted"/>
<organism evidence="1 2">
    <name type="scientific">Nocardiopsis flavescens</name>
    <dbReference type="NCBI Taxonomy" id="758803"/>
    <lineage>
        <taxon>Bacteria</taxon>
        <taxon>Bacillati</taxon>
        <taxon>Actinomycetota</taxon>
        <taxon>Actinomycetes</taxon>
        <taxon>Streptosporangiales</taxon>
        <taxon>Nocardiopsidaceae</taxon>
        <taxon>Nocardiopsis</taxon>
    </lineage>
</organism>
<evidence type="ECO:0000313" key="2">
    <source>
        <dbReference type="Proteomes" id="UP000184452"/>
    </source>
</evidence>
<dbReference type="EMBL" id="FQZK01000011">
    <property type="protein sequence ID" value="SHJ90012.1"/>
    <property type="molecule type" value="Genomic_DNA"/>
</dbReference>